<evidence type="ECO:0000313" key="2">
    <source>
        <dbReference type="Proteomes" id="UP001201812"/>
    </source>
</evidence>
<sequence>MIVDLQVELARQRRVEPGCRCYDSGTESCPLVLSPLDRCGVARLIGLFGSLHRRSVAIGGFLQHSSNIRGLIALIGIRQSGVSWTAT</sequence>
<comment type="caution">
    <text evidence="1">The sequence shown here is derived from an EMBL/GenBank/DDBJ whole genome shotgun (WGS) entry which is preliminary data.</text>
</comment>
<protein>
    <submittedName>
        <fullName evidence="1">Uncharacterized protein</fullName>
    </submittedName>
</protein>
<accession>A0AAD4MID9</accession>
<dbReference type="Proteomes" id="UP001201812">
    <property type="component" value="Unassembled WGS sequence"/>
</dbReference>
<proteinExistence type="predicted"/>
<keyword evidence="2" id="KW-1185">Reference proteome</keyword>
<organism evidence="1 2">
    <name type="scientific">Ditylenchus destructor</name>
    <dbReference type="NCBI Taxonomy" id="166010"/>
    <lineage>
        <taxon>Eukaryota</taxon>
        <taxon>Metazoa</taxon>
        <taxon>Ecdysozoa</taxon>
        <taxon>Nematoda</taxon>
        <taxon>Chromadorea</taxon>
        <taxon>Rhabditida</taxon>
        <taxon>Tylenchina</taxon>
        <taxon>Tylenchomorpha</taxon>
        <taxon>Sphaerularioidea</taxon>
        <taxon>Anguinidae</taxon>
        <taxon>Anguininae</taxon>
        <taxon>Ditylenchus</taxon>
    </lineage>
</organism>
<evidence type="ECO:0000313" key="1">
    <source>
        <dbReference type="EMBL" id="KAI1691485.1"/>
    </source>
</evidence>
<name>A0AAD4MID9_9BILA</name>
<reference evidence="1" key="1">
    <citation type="submission" date="2022-01" db="EMBL/GenBank/DDBJ databases">
        <title>Genome Sequence Resource for Two Populations of Ditylenchus destructor, the Migratory Endoparasitic Phytonematode.</title>
        <authorList>
            <person name="Zhang H."/>
            <person name="Lin R."/>
            <person name="Xie B."/>
        </authorList>
    </citation>
    <scope>NUCLEOTIDE SEQUENCE</scope>
    <source>
        <strain evidence="1">BazhouSP</strain>
    </source>
</reference>
<gene>
    <name evidence="1" type="ORF">DdX_21866</name>
</gene>
<dbReference type="AlphaFoldDB" id="A0AAD4MID9"/>
<dbReference type="EMBL" id="JAKKPZ010000921">
    <property type="protein sequence ID" value="KAI1691485.1"/>
    <property type="molecule type" value="Genomic_DNA"/>
</dbReference>